<reference evidence="3 4" key="1">
    <citation type="journal article" date="2016" name="Nat. Commun.">
        <title>Thousands of microbial genomes shed light on interconnected biogeochemical processes in an aquifer system.</title>
        <authorList>
            <person name="Anantharaman K."/>
            <person name="Brown C.T."/>
            <person name="Hug L.A."/>
            <person name="Sharon I."/>
            <person name="Castelle C.J."/>
            <person name="Probst A.J."/>
            <person name="Thomas B.C."/>
            <person name="Singh A."/>
            <person name="Wilkins M.J."/>
            <person name="Karaoz U."/>
            <person name="Brodie E.L."/>
            <person name="Williams K.H."/>
            <person name="Hubbard S.S."/>
            <person name="Banfield J.F."/>
        </authorList>
    </citation>
    <scope>NUCLEOTIDE SEQUENCE [LARGE SCALE GENOMIC DNA]</scope>
</reference>
<accession>A0A1G2G7P3</accession>
<name>A0A1G2G7P3_9BACT</name>
<proteinExistence type="predicted"/>
<feature type="domain" description="PIN" evidence="2">
    <location>
        <begin position="1"/>
        <end position="121"/>
    </location>
</feature>
<gene>
    <name evidence="3" type="ORF">A3J54_02635</name>
</gene>
<evidence type="ECO:0000313" key="3">
    <source>
        <dbReference type="EMBL" id="OGZ46285.1"/>
    </source>
</evidence>
<dbReference type="AlphaFoldDB" id="A0A1G2G7P3"/>
<dbReference type="InterPro" id="IPR002716">
    <property type="entry name" value="PIN_dom"/>
</dbReference>
<dbReference type="Proteomes" id="UP000176576">
    <property type="component" value="Unassembled WGS sequence"/>
</dbReference>
<evidence type="ECO:0000259" key="2">
    <source>
        <dbReference type="Pfam" id="PF01850"/>
    </source>
</evidence>
<dbReference type="Gene3D" id="3.40.50.1010">
    <property type="entry name" value="5'-nuclease"/>
    <property type="match status" value="1"/>
</dbReference>
<dbReference type="STRING" id="1802117.A3J54_02635"/>
<dbReference type="InterPro" id="IPR051619">
    <property type="entry name" value="TypeII_TA_RNase_PINc/VapC"/>
</dbReference>
<organism evidence="3 4">
    <name type="scientific">Candidatus Ryanbacteria bacterium RIFCSPHIGHO2_02_FULL_45_13b</name>
    <dbReference type="NCBI Taxonomy" id="1802117"/>
    <lineage>
        <taxon>Bacteria</taxon>
        <taxon>Candidatus Ryaniibacteriota</taxon>
    </lineage>
</organism>
<sequence>MIIDTSVVVKWFYEETETPLALRIFDHIADHTIWAAVPDILFYEFANTLKTKGKADRIDVESTLSVLHALPWVIVPPNFHFMNHALQVAEQYDISVYDASYAALAFEWNVPLMTSDERLARKIGHPVVQLLRDYQG</sequence>
<dbReference type="CDD" id="cd09873">
    <property type="entry name" value="PIN_Pae0151-like"/>
    <property type="match status" value="1"/>
</dbReference>
<dbReference type="PANTHER" id="PTHR35901:SF1">
    <property type="entry name" value="EXONUCLEASE VAPC9"/>
    <property type="match status" value="1"/>
</dbReference>
<dbReference type="InterPro" id="IPR029060">
    <property type="entry name" value="PIN-like_dom_sf"/>
</dbReference>
<dbReference type="EMBL" id="MHNN01000012">
    <property type="protein sequence ID" value="OGZ46285.1"/>
    <property type="molecule type" value="Genomic_DNA"/>
</dbReference>
<protein>
    <recommendedName>
        <fullName evidence="2">PIN domain-containing protein</fullName>
    </recommendedName>
</protein>
<dbReference type="SUPFAM" id="SSF88723">
    <property type="entry name" value="PIN domain-like"/>
    <property type="match status" value="1"/>
</dbReference>
<keyword evidence="1" id="KW-0460">Magnesium</keyword>
<dbReference type="InterPro" id="IPR044153">
    <property type="entry name" value="PIN_Pae0151-like"/>
</dbReference>
<dbReference type="Pfam" id="PF01850">
    <property type="entry name" value="PIN"/>
    <property type="match status" value="1"/>
</dbReference>
<evidence type="ECO:0000313" key="4">
    <source>
        <dbReference type="Proteomes" id="UP000176576"/>
    </source>
</evidence>
<evidence type="ECO:0000256" key="1">
    <source>
        <dbReference type="ARBA" id="ARBA00022842"/>
    </source>
</evidence>
<dbReference type="PANTHER" id="PTHR35901">
    <property type="entry name" value="RIBONUCLEASE VAPC3"/>
    <property type="match status" value="1"/>
</dbReference>
<comment type="caution">
    <text evidence="3">The sequence shown here is derived from an EMBL/GenBank/DDBJ whole genome shotgun (WGS) entry which is preliminary data.</text>
</comment>